<dbReference type="EMBL" id="ADLN01000054">
    <property type="protein sequence ID" value="EHI59567.1"/>
    <property type="molecule type" value="Genomic_DNA"/>
</dbReference>
<evidence type="ECO:0008006" key="5">
    <source>
        <dbReference type="Google" id="ProtNLM"/>
    </source>
</evidence>
<evidence type="ECO:0000259" key="2">
    <source>
        <dbReference type="Pfam" id="PF22725"/>
    </source>
</evidence>
<dbReference type="InterPro" id="IPR055170">
    <property type="entry name" value="GFO_IDH_MocA-like_dom"/>
</dbReference>
<name>G5IG45_9FIRM</name>
<organism evidence="3 4">
    <name type="scientific">Hungatella hathewayi WAL-18680</name>
    <dbReference type="NCBI Taxonomy" id="742737"/>
    <lineage>
        <taxon>Bacteria</taxon>
        <taxon>Bacillati</taxon>
        <taxon>Bacillota</taxon>
        <taxon>Clostridia</taxon>
        <taxon>Lachnospirales</taxon>
        <taxon>Lachnospiraceae</taxon>
        <taxon>Hungatella</taxon>
    </lineage>
</organism>
<dbReference type="InterPro" id="IPR000683">
    <property type="entry name" value="Gfo/Idh/MocA-like_OxRdtase_N"/>
</dbReference>
<dbReference type="PANTHER" id="PTHR43249:SF1">
    <property type="entry name" value="D-GLUCOSIDE 3-DEHYDROGENASE"/>
    <property type="match status" value="1"/>
</dbReference>
<dbReference type="InterPro" id="IPR036291">
    <property type="entry name" value="NAD(P)-bd_dom_sf"/>
</dbReference>
<reference evidence="3 4" key="1">
    <citation type="submission" date="2011-08" db="EMBL/GenBank/DDBJ databases">
        <title>The Genome Sequence of Clostridium hathewayi WAL-18680.</title>
        <authorList>
            <consortium name="The Broad Institute Genome Sequencing Platform"/>
            <person name="Earl A."/>
            <person name="Ward D."/>
            <person name="Feldgarden M."/>
            <person name="Gevers D."/>
            <person name="Finegold S.M."/>
            <person name="Summanen P.H."/>
            <person name="Molitoris D.R."/>
            <person name="Song M."/>
            <person name="Daigneault M."/>
            <person name="Allen-Vercoe E."/>
            <person name="Young S.K."/>
            <person name="Zeng Q."/>
            <person name="Gargeya S."/>
            <person name="Fitzgerald M."/>
            <person name="Haas B."/>
            <person name="Abouelleil A."/>
            <person name="Alvarado L."/>
            <person name="Arachchi H.M."/>
            <person name="Berlin A."/>
            <person name="Brown A."/>
            <person name="Chapman S.B."/>
            <person name="Chen Z."/>
            <person name="Dunbar C."/>
            <person name="Freedman E."/>
            <person name="Gearin G."/>
            <person name="Gellesch M."/>
            <person name="Goldberg J."/>
            <person name="Griggs A."/>
            <person name="Gujja S."/>
            <person name="Heiman D."/>
            <person name="Howarth C."/>
            <person name="Larson L."/>
            <person name="Lui A."/>
            <person name="MacDonald P.J.P."/>
            <person name="Montmayeur A."/>
            <person name="Murphy C."/>
            <person name="Neiman D."/>
            <person name="Pearson M."/>
            <person name="Priest M."/>
            <person name="Roberts A."/>
            <person name="Saif S."/>
            <person name="Shea T."/>
            <person name="Shenoy N."/>
            <person name="Sisk P."/>
            <person name="Stolte C."/>
            <person name="Sykes S."/>
            <person name="Wortman J."/>
            <person name="Nusbaum C."/>
            <person name="Birren B."/>
        </authorList>
    </citation>
    <scope>NUCLEOTIDE SEQUENCE [LARGE SCALE GENOMIC DNA]</scope>
    <source>
        <strain evidence="3 4">WAL-18680</strain>
    </source>
</reference>
<dbReference type="SUPFAM" id="SSF55347">
    <property type="entry name" value="Glyceraldehyde-3-phosphate dehydrogenase-like, C-terminal domain"/>
    <property type="match status" value="1"/>
</dbReference>
<protein>
    <recommendedName>
        <fullName evidence="5">Gfo/Idh/MocA-like oxidoreductase N-terminal domain-containing protein</fullName>
    </recommendedName>
</protein>
<dbReference type="Pfam" id="PF01408">
    <property type="entry name" value="GFO_IDH_MocA"/>
    <property type="match status" value="1"/>
</dbReference>
<keyword evidence="4" id="KW-1185">Reference proteome</keyword>
<dbReference type="HOGENOM" id="CLU_023194_1_0_9"/>
<feature type="domain" description="GFO/IDH/MocA-like oxidoreductase" evidence="2">
    <location>
        <begin position="132"/>
        <end position="256"/>
    </location>
</feature>
<accession>G5IG45</accession>
<dbReference type="PANTHER" id="PTHR43249">
    <property type="entry name" value="UDP-N-ACETYL-2-AMINO-2-DEOXY-D-GLUCURONATE OXIDASE"/>
    <property type="match status" value="1"/>
</dbReference>
<feature type="domain" description="Gfo/Idh/MocA-like oxidoreductase N-terminal" evidence="1">
    <location>
        <begin position="5"/>
        <end position="123"/>
    </location>
</feature>
<proteinExistence type="predicted"/>
<evidence type="ECO:0000313" key="4">
    <source>
        <dbReference type="Proteomes" id="UP000005384"/>
    </source>
</evidence>
<dbReference type="RefSeq" id="WP_006780452.1">
    <property type="nucleotide sequence ID" value="NZ_CP040506.1"/>
</dbReference>
<gene>
    <name evidence="3" type="ORF">HMPREF9473_02473</name>
</gene>
<dbReference type="OrthoDB" id="9815825at2"/>
<dbReference type="InterPro" id="IPR052515">
    <property type="entry name" value="Gfo/Idh/MocA_Oxidoreductase"/>
</dbReference>
<dbReference type="Gene3D" id="3.40.50.720">
    <property type="entry name" value="NAD(P)-binding Rossmann-like Domain"/>
    <property type="match status" value="1"/>
</dbReference>
<evidence type="ECO:0000259" key="1">
    <source>
        <dbReference type="Pfam" id="PF01408"/>
    </source>
</evidence>
<sequence length="340" mass="38252">MDVLKAGVIGCGRISSVYLDAFQKMDGTVKVCCAADKVLKRAETFAGHFPGCTAYQSAEEMLLKKDVDVIHVLTPHFLHKEHVIKSLNAGNHVLTEKPIAIYPEDAREMIRTARENHRQFGVIFQNRYIPGIREARRMVEAGELVHPIGAFSNLNWFRPASYYECDWKGRWETEGGGVVIDQAIHSIDMVRYLIDRPVESICAHIDRRVLTNIEVEDVADAVILFEGGALYSFYACNYYTYNASIRIQVHFKNGKVTLTDNDAVIIERDGEATRVIDSDGNTDGGESYWGKHHLTQLQDFYRCLAAGEPVPVNPEDATRTLEVVQGIYESSRAGKTIFFT</sequence>
<dbReference type="PATRIC" id="fig|742737.3.peg.2491"/>
<evidence type="ECO:0000313" key="3">
    <source>
        <dbReference type="EMBL" id="EHI59567.1"/>
    </source>
</evidence>
<dbReference type="Gene3D" id="3.30.360.10">
    <property type="entry name" value="Dihydrodipicolinate Reductase, domain 2"/>
    <property type="match status" value="1"/>
</dbReference>
<dbReference type="Proteomes" id="UP000005384">
    <property type="component" value="Unassembled WGS sequence"/>
</dbReference>
<comment type="caution">
    <text evidence="3">The sequence shown here is derived from an EMBL/GenBank/DDBJ whole genome shotgun (WGS) entry which is preliminary data.</text>
</comment>
<dbReference type="Pfam" id="PF22725">
    <property type="entry name" value="GFO_IDH_MocA_C3"/>
    <property type="match status" value="1"/>
</dbReference>
<dbReference type="GO" id="GO:0000166">
    <property type="term" value="F:nucleotide binding"/>
    <property type="evidence" value="ECO:0007669"/>
    <property type="project" value="InterPro"/>
</dbReference>
<dbReference type="AlphaFoldDB" id="G5IG45"/>
<dbReference type="SUPFAM" id="SSF51735">
    <property type="entry name" value="NAD(P)-binding Rossmann-fold domains"/>
    <property type="match status" value="1"/>
</dbReference>